<evidence type="ECO:0000313" key="3">
    <source>
        <dbReference type="Proteomes" id="UP000056252"/>
    </source>
</evidence>
<keyword evidence="1" id="KW-0812">Transmembrane</keyword>
<keyword evidence="1" id="KW-0472">Membrane</keyword>
<evidence type="ECO:0008006" key="4">
    <source>
        <dbReference type="Google" id="ProtNLM"/>
    </source>
</evidence>
<feature type="transmembrane region" description="Helical" evidence="1">
    <location>
        <begin position="21"/>
        <end position="40"/>
    </location>
</feature>
<keyword evidence="1" id="KW-1133">Transmembrane helix</keyword>
<keyword evidence="3" id="KW-1185">Reference proteome</keyword>
<dbReference type="OrthoDB" id="1081286at2"/>
<organism evidence="2 3">
    <name type="scientific">Hoylesella enoeca</name>
    <dbReference type="NCBI Taxonomy" id="76123"/>
    <lineage>
        <taxon>Bacteria</taxon>
        <taxon>Pseudomonadati</taxon>
        <taxon>Bacteroidota</taxon>
        <taxon>Bacteroidia</taxon>
        <taxon>Bacteroidales</taxon>
        <taxon>Prevotellaceae</taxon>
        <taxon>Hoylesella</taxon>
    </lineage>
</organism>
<gene>
    <name evidence="2" type="ORF">AS203_04820</name>
</gene>
<name>A0A0S2KJL9_9BACT</name>
<evidence type="ECO:0000256" key="1">
    <source>
        <dbReference type="SAM" id="Phobius"/>
    </source>
</evidence>
<accession>A0A0S2KJL9</accession>
<dbReference type="AlphaFoldDB" id="A0A0S2KJL9"/>
<proteinExistence type="predicted"/>
<dbReference type="STRING" id="76123.AS203_04820"/>
<dbReference type="Proteomes" id="UP000056252">
    <property type="component" value="Chromosome"/>
</dbReference>
<dbReference type="RefSeq" id="WP_025065987.1">
    <property type="nucleotide sequence ID" value="NZ_CAUPOR010000078.1"/>
</dbReference>
<dbReference type="KEGG" id="peo:AS203_04820"/>
<reference evidence="3" key="1">
    <citation type="submission" date="2015-11" db="EMBL/GenBank/DDBJ databases">
        <authorList>
            <person name="Holder M.E."/>
            <person name="Ajami N.J."/>
            <person name="Petrosino J.F."/>
        </authorList>
    </citation>
    <scope>NUCLEOTIDE SEQUENCE [LARGE SCALE GENOMIC DNA]</scope>
    <source>
        <strain evidence="3">F0113</strain>
    </source>
</reference>
<protein>
    <recommendedName>
        <fullName evidence="4">Mechanosensitive ion channel protein MscS</fullName>
    </recommendedName>
</protein>
<sequence length="66" mass="7629">MTRDHLQLSGNQDKFLKIRNILNIIFMVGAIAGVLIYFYADRPTGTIIILVAMVFKMIESILRFFH</sequence>
<feature type="transmembrane region" description="Helical" evidence="1">
    <location>
        <begin position="46"/>
        <end position="65"/>
    </location>
</feature>
<evidence type="ECO:0000313" key="2">
    <source>
        <dbReference type="EMBL" id="ALO48486.1"/>
    </source>
</evidence>
<dbReference type="EMBL" id="CP013195">
    <property type="protein sequence ID" value="ALO48486.1"/>
    <property type="molecule type" value="Genomic_DNA"/>
</dbReference>